<reference evidence="2 3" key="1">
    <citation type="submission" date="2019-08" db="EMBL/GenBank/DDBJ databases">
        <title>Pedobacter sp. nov., isolated from Han river, South Korea.</title>
        <authorList>
            <person name="Lee D.-H."/>
            <person name="Kim Y.-S."/>
            <person name="Hwang E.-M."/>
            <person name="Le Tran T.C."/>
            <person name="Cha C.-J."/>
        </authorList>
    </citation>
    <scope>NUCLEOTIDE SEQUENCE [LARGE SCALE GENOMIC DNA]</scope>
    <source>
        <strain evidence="2 3">CJ43</strain>
    </source>
</reference>
<dbReference type="RefSeq" id="WP_149075582.1">
    <property type="nucleotide sequence ID" value="NZ_CP043329.1"/>
</dbReference>
<feature type="transmembrane region" description="Helical" evidence="1">
    <location>
        <begin position="12"/>
        <end position="29"/>
    </location>
</feature>
<feature type="transmembrane region" description="Helical" evidence="1">
    <location>
        <begin position="41"/>
        <end position="63"/>
    </location>
</feature>
<evidence type="ECO:0000313" key="2">
    <source>
        <dbReference type="EMBL" id="QEK52900.1"/>
    </source>
</evidence>
<name>A0A5C0VNL4_9SPHI</name>
<evidence type="ECO:0000256" key="1">
    <source>
        <dbReference type="SAM" id="Phobius"/>
    </source>
</evidence>
<accession>A0A5C0VNL4</accession>
<keyword evidence="1" id="KW-1133">Transmembrane helix</keyword>
<proteinExistence type="predicted"/>
<keyword evidence="1" id="KW-0812">Transmembrane</keyword>
<keyword evidence="1" id="KW-0472">Membrane</keyword>
<dbReference type="KEGG" id="pej:FYC62_15390"/>
<protein>
    <submittedName>
        <fullName evidence="2">Uncharacterized protein</fullName>
    </submittedName>
</protein>
<keyword evidence="3" id="KW-1185">Reference proteome</keyword>
<dbReference type="EMBL" id="CP043329">
    <property type="protein sequence ID" value="QEK52900.1"/>
    <property type="molecule type" value="Genomic_DNA"/>
</dbReference>
<feature type="transmembrane region" description="Helical" evidence="1">
    <location>
        <begin position="70"/>
        <end position="90"/>
    </location>
</feature>
<organism evidence="2 3">
    <name type="scientific">Pedobacter aquae</name>
    <dbReference type="NCBI Taxonomy" id="2605747"/>
    <lineage>
        <taxon>Bacteria</taxon>
        <taxon>Pseudomonadati</taxon>
        <taxon>Bacteroidota</taxon>
        <taxon>Sphingobacteriia</taxon>
        <taxon>Sphingobacteriales</taxon>
        <taxon>Sphingobacteriaceae</taxon>
        <taxon>Pedobacter</taxon>
    </lineage>
</organism>
<evidence type="ECO:0000313" key="3">
    <source>
        <dbReference type="Proteomes" id="UP000323653"/>
    </source>
</evidence>
<dbReference type="Proteomes" id="UP000323653">
    <property type="component" value="Chromosome"/>
</dbReference>
<sequence length="91" mass="10691">MENFKRGLYRVLAYYFSGFIIAWLASVTFDWEYMHAPGIHHLIGFLFLLGGIISILYYIGLFLFRKKEKINLGALLVHLIVIIFVLMFIIF</sequence>
<gene>
    <name evidence="2" type="ORF">FYC62_15390</name>
</gene>
<dbReference type="AlphaFoldDB" id="A0A5C0VNL4"/>